<feature type="domain" description="Right handed beta helix" evidence="1">
    <location>
        <begin position="234"/>
        <end position="375"/>
    </location>
</feature>
<evidence type="ECO:0000313" key="2">
    <source>
        <dbReference type="EMBL" id="MBZ2209152.1"/>
    </source>
</evidence>
<proteinExistence type="predicted"/>
<evidence type="ECO:0000259" key="1">
    <source>
        <dbReference type="Pfam" id="PF13229"/>
    </source>
</evidence>
<keyword evidence="3" id="KW-1185">Reference proteome</keyword>
<dbReference type="InterPro" id="IPR039448">
    <property type="entry name" value="Beta_helix"/>
</dbReference>
<dbReference type="InterPro" id="IPR011050">
    <property type="entry name" value="Pectin_lyase_fold/virulence"/>
</dbReference>
<organism evidence="2 3">
    <name type="scientific">Massilia soli</name>
    <dbReference type="NCBI Taxonomy" id="2792854"/>
    <lineage>
        <taxon>Bacteria</taxon>
        <taxon>Pseudomonadati</taxon>
        <taxon>Pseudomonadota</taxon>
        <taxon>Betaproteobacteria</taxon>
        <taxon>Burkholderiales</taxon>
        <taxon>Oxalobacteraceae</taxon>
        <taxon>Telluria group</taxon>
        <taxon>Massilia</taxon>
    </lineage>
</organism>
<dbReference type="InterPro" id="IPR012334">
    <property type="entry name" value="Pectin_lyas_fold"/>
</dbReference>
<protein>
    <submittedName>
        <fullName evidence="2">Right-handed parallel beta-helix repeat-containing protein</fullName>
    </submittedName>
</protein>
<dbReference type="Pfam" id="PF13229">
    <property type="entry name" value="Beta_helix"/>
    <property type="match status" value="1"/>
</dbReference>
<dbReference type="Gene3D" id="2.160.20.10">
    <property type="entry name" value="Single-stranded right-handed beta-helix, Pectin lyase-like"/>
    <property type="match status" value="1"/>
</dbReference>
<name>A0ABS7ST72_9BURK</name>
<dbReference type="Proteomes" id="UP000809349">
    <property type="component" value="Unassembled WGS sequence"/>
</dbReference>
<accession>A0ABS7ST72</accession>
<dbReference type="SUPFAM" id="SSF51126">
    <property type="entry name" value="Pectin lyase-like"/>
    <property type="match status" value="1"/>
</dbReference>
<reference evidence="2 3" key="1">
    <citation type="submission" date="2021-08" db="EMBL/GenBank/DDBJ databases">
        <title>Massilia sp. R798.</title>
        <authorList>
            <person name="Baek J.H."/>
            <person name="Jung H.S."/>
            <person name="Kim K.R."/>
            <person name="Jeon C.O."/>
        </authorList>
    </citation>
    <scope>NUCLEOTIDE SEQUENCE [LARGE SCALE GENOMIC DNA]</scope>
    <source>
        <strain evidence="2 3">R798</strain>
    </source>
</reference>
<dbReference type="EMBL" id="JAFBIL020000007">
    <property type="protein sequence ID" value="MBZ2209152.1"/>
    <property type="molecule type" value="Genomic_DNA"/>
</dbReference>
<sequence length="459" mass="47683">MALLLIVVFIAAAIAWTLESMALPPRQLGPVLEGRLAGAGLTGLGAWVARTFNERDRGAPLAALPALRVGAQALSIGPASAGNVVPVEHEEAAIRALEKAQPGDVITFAPGTYRFNGRPYLATSSASGVTVRAGRPGTVTLEFELREGFLIASPNWTFENLHIRGTCDVQAGCEHAFHVIGGGAGFVARNNTVTDFNTPFKIDGNGSAYPDNGVIEHNSIRNTSARDTVGSVSAIELVAASNWAIRANLVSDFAKEKGDRTSYGLQARGGGKGNRIERNVVVCEQRLRGAPGLRIGVSLGGAGSTVSQCRGKRCAAEQDGGVIDANLVASCSDEGIHLQRAAATAITHNTVLDTAGVAVLSPESSATIHGNIIDGRIVARAGAAIDADDNLDTGVTRLLTGAHPLRALFVAADSMNLRWRGDPPRRGAVPLAGADLCGTTRPTDPAYGAFEDFAACLTN</sequence>
<comment type="caution">
    <text evidence="2">The sequence shown here is derived from an EMBL/GenBank/DDBJ whole genome shotgun (WGS) entry which is preliminary data.</text>
</comment>
<gene>
    <name evidence="2" type="ORF">I4X03_017930</name>
</gene>
<evidence type="ECO:0000313" key="3">
    <source>
        <dbReference type="Proteomes" id="UP000809349"/>
    </source>
</evidence>